<evidence type="ECO:0000256" key="1">
    <source>
        <dbReference type="ARBA" id="ARBA00009350"/>
    </source>
</evidence>
<dbReference type="Pfam" id="PF02001">
    <property type="entry name" value="DUF134"/>
    <property type="match status" value="1"/>
</dbReference>
<evidence type="ECO:0000256" key="2">
    <source>
        <dbReference type="HAMAP-Rule" id="MF_00674"/>
    </source>
</evidence>
<dbReference type="EMBL" id="CAACVI010000034">
    <property type="protein sequence ID" value="VEN74632.1"/>
    <property type="molecule type" value="Genomic_DNA"/>
</dbReference>
<dbReference type="InterPro" id="IPR036388">
    <property type="entry name" value="WH-like_DNA-bd_sf"/>
</dbReference>
<dbReference type="Gene3D" id="1.10.10.10">
    <property type="entry name" value="Winged helix-like DNA-binding domain superfamily/Winged helix DNA-binding domain"/>
    <property type="match status" value="1"/>
</dbReference>
<dbReference type="SUPFAM" id="SSF88659">
    <property type="entry name" value="Sigma3 and sigma4 domains of RNA polymerase sigma factors"/>
    <property type="match status" value="1"/>
</dbReference>
<protein>
    <recommendedName>
        <fullName evidence="2">UPF0251 protein EPICR_40217</fullName>
    </recommendedName>
</protein>
<evidence type="ECO:0000313" key="3">
    <source>
        <dbReference type="EMBL" id="VEN74632.1"/>
    </source>
</evidence>
<dbReference type="PANTHER" id="PTHR37478">
    <property type="match status" value="1"/>
</dbReference>
<name>A0A484HHK5_9BACT</name>
<dbReference type="InterPro" id="IPR002852">
    <property type="entry name" value="UPF0251"/>
</dbReference>
<dbReference type="PANTHER" id="PTHR37478:SF2">
    <property type="entry name" value="UPF0251 PROTEIN TK0562"/>
    <property type="match status" value="1"/>
</dbReference>
<proteinExistence type="inferred from homology"/>
<accession>A0A484HHK5</accession>
<organism evidence="3">
    <name type="scientific">uncultured Desulfobacteraceae bacterium</name>
    <dbReference type="NCBI Taxonomy" id="218296"/>
    <lineage>
        <taxon>Bacteria</taxon>
        <taxon>Pseudomonadati</taxon>
        <taxon>Thermodesulfobacteriota</taxon>
        <taxon>Desulfobacteria</taxon>
        <taxon>Desulfobacterales</taxon>
        <taxon>Desulfobacteraceae</taxon>
        <taxon>environmental samples</taxon>
    </lineage>
</organism>
<comment type="similarity">
    <text evidence="1 2">Belongs to the UPF0251 family.</text>
</comment>
<dbReference type="HAMAP" id="MF_00674">
    <property type="entry name" value="UPF0251"/>
    <property type="match status" value="1"/>
</dbReference>
<dbReference type="AlphaFoldDB" id="A0A484HHK5"/>
<gene>
    <name evidence="3" type="ORF">EPICR_40217</name>
</gene>
<sequence>MPRMKMPRRVQGPPTVGAFFPEEHPPWGMDEIILPVEGLEAIRLCDFEGFDQQAAAERMEISRPTMGRVLADARGIVAEALVMGKRLVIKGGNYEIATRRRGPRHFRGSRDRNL</sequence>
<reference evidence="3" key="1">
    <citation type="submission" date="2019-01" db="EMBL/GenBank/DDBJ databases">
        <authorList>
            <consortium name="Genoscope - CEA"/>
            <person name="William W."/>
        </authorList>
    </citation>
    <scope>NUCLEOTIDE SEQUENCE</scope>
    <source>
        <strain evidence="3">CR-1</strain>
    </source>
</reference>
<dbReference type="InterPro" id="IPR013324">
    <property type="entry name" value="RNA_pol_sigma_r3/r4-like"/>
</dbReference>